<protein>
    <submittedName>
        <fullName evidence="1">42330_t:CDS:1</fullName>
    </submittedName>
</protein>
<organism evidence="1 2">
    <name type="scientific">Gigaspora margarita</name>
    <dbReference type="NCBI Taxonomy" id="4874"/>
    <lineage>
        <taxon>Eukaryota</taxon>
        <taxon>Fungi</taxon>
        <taxon>Fungi incertae sedis</taxon>
        <taxon>Mucoromycota</taxon>
        <taxon>Glomeromycotina</taxon>
        <taxon>Glomeromycetes</taxon>
        <taxon>Diversisporales</taxon>
        <taxon>Gigasporaceae</taxon>
        <taxon>Gigaspora</taxon>
    </lineage>
</organism>
<sequence>DDQLAKYKALLENELVMTICIPTRIPVSIIGMPGSSRSLAIRFVGQNLRGPDLSNKLPQ</sequence>
<reference evidence="1 2" key="1">
    <citation type="submission" date="2021-06" db="EMBL/GenBank/DDBJ databases">
        <authorList>
            <person name="Kallberg Y."/>
            <person name="Tangrot J."/>
            <person name="Rosling A."/>
        </authorList>
    </citation>
    <scope>NUCLEOTIDE SEQUENCE [LARGE SCALE GENOMIC DNA]</scope>
    <source>
        <strain evidence="1 2">120-4 pot B 10/14</strain>
    </source>
</reference>
<dbReference type="EMBL" id="CAJVQB010074859">
    <property type="protein sequence ID" value="CAG8844150.1"/>
    <property type="molecule type" value="Genomic_DNA"/>
</dbReference>
<gene>
    <name evidence="1" type="ORF">GMARGA_LOCUS36929</name>
</gene>
<accession>A0ABN7WZ01</accession>
<name>A0ABN7WZ01_GIGMA</name>
<comment type="caution">
    <text evidence="1">The sequence shown here is derived from an EMBL/GenBank/DDBJ whole genome shotgun (WGS) entry which is preliminary data.</text>
</comment>
<proteinExistence type="predicted"/>
<keyword evidence="2" id="KW-1185">Reference proteome</keyword>
<dbReference type="Proteomes" id="UP000789901">
    <property type="component" value="Unassembled WGS sequence"/>
</dbReference>
<feature type="non-terminal residue" evidence="1">
    <location>
        <position position="59"/>
    </location>
</feature>
<feature type="non-terminal residue" evidence="1">
    <location>
        <position position="1"/>
    </location>
</feature>
<evidence type="ECO:0000313" key="2">
    <source>
        <dbReference type="Proteomes" id="UP000789901"/>
    </source>
</evidence>
<evidence type="ECO:0000313" key="1">
    <source>
        <dbReference type="EMBL" id="CAG8844150.1"/>
    </source>
</evidence>